<proteinExistence type="inferred from homology"/>
<evidence type="ECO:0000256" key="7">
    <source>
        <dbReference type="ARBA" id="ARBA00023277"/>
    </source>
</evidence>
<evidence type="ECO:0000259" key="11">
    <source>
        <dbReference type="Pfam" id="PF21226"/>
    </source>
</evidence>
<evidence type="ECO:0000256" key="2">
    <source>
        <dbReference type="ARBA" id="ARBA00005684"/>
    </source>
</evidence>
<dbReference type="EC" id="2.4.1.25" evidence="3 10"/>
<comment type="catalytic activity">
    <reaction evidence="1 10">
        <text>Transfers a segment of a (1-&gt;4)-alpha-D-glucan to a new position in an acceptor, which may be glucose or a (1-&gt;4)-alpha-D-glucan.</text>
        <dbReference type="EC" id="2.4.1.25"/>
    </reaction>
</comment>
<dbReference type="InterPro" id="IPR003385">
    <property type="entry name" value="Glyco_hydro_77"/>
</dbReference>
<dbReference type="PANTHER" id="PTHR32438">
    <property type="entry name" value="4-ALPHA-GLUCANOTRANSFERASE DPE1, CHLOROPLASTIC/AMYLOPLASTIC"/>
    <property type="match status" value="1"/>
</dbReference>
<evidence type="ECO:0000313" key="13">
    <source>
        <dbReference type="Proteomes" id="UP001369082"/>
    </source>
</evidence>
<dbReference type="EMBL" id="JBAKAZ010000022">
    <property type="protein sequence ID" value="MEL0629452.1"/>
    <property type="molecule type" value="Genomic_DNA"/>
</dbReference>
<evidence type="ECO:0000256" key="4">
    <source>
        <dbReference type="ARBA" id="ARBA00020295"/>
    </source>
</evidence>
<evidence type="ECO:0000256" key="3">
    <source>
        <dbReference type="ARBA" id="ARBA00012560"/>
    </source>
</evidence>
<dbReference type="SUPFAM" id="SSF51445">
    <property type="entry name" value="(Trans)glycosidases"/>
    <property type="match status" value="1"/>
</dbReference>
<keyword evidence="6 10" id="KW-0808">Transferase</keyword>
<protein>
    <recommendedName>
        <fullName evidence="4 10">4-alpha-glucanotransferase</fullName>
        <ecNumber evidence="3 10">2.4.1.25</ecNumber>
    </recommendedName>
    <alternativeName>
        <fullName evidence="8 10">Amylomaltase</fullName>
    </alternativeName>
    <alternativeName>
        <fullName evidence="9 10">Disproportionating enzyme</fullName>
    </alternativeName>
</protein>
<name>A0ABU9GQ86_9GAMM</name>
<evidence type="ECO:0000256" key="9">
    <source>
        <dbReference type="ARBA" id="ARBA00031501"/>
    </source>
</evidence>
<evidence type="ECO:0000256" key="10">
    <source>
        <dbReference type="RuleBase" id="RU361207"/>
    </source>
</evidence>
<dbReference type="InterPro" id="IPR048458">
    <property type="entry name" value="MalQ_N"/>
</dbReference>
<dbReference type="NCBIfam" id="NF008274">
    <property type="entry name" value="PRK11052.1"/>
    <property type="match status" value="1"/>
</dbReference>
<evidence type="ECO:0000256" key="8">
    <source>
        <dbReference type="ARBA" id="ARBA00031423"/>
    </source>
</evidence>
<dbReference type="Proteomes" id="UP001369082">
    <property type="component" value="Unassembled WGS sequence"/>
</dbReference>
<keyword evidence="13" id="KW-1185">Reference proteome</keyword>
<dbReference type="GO" id="GO:0004134">
    <property type="term" value="F:4-alpha-glucanotransferase activity"/>
    <property type="evidence" value="ECO:0007669"/>
    <property type="project" value="UniProtKB-EC"/>
</dbReference>
<evidence type="ECO:0000256" key="6">
    <source>
        <dbReference type="ARBA" id="ARBA00022679"/>
    </source>
</evidence>
<dbReference type="NCBIfam" id="TIGR00217">
    <property type="entry name" value="malQ"/>
    <property type="match status" value="1"/>
</dbReference>
<keyword evidence="7 10" id="KW-0119">Carbohydrate metabolism</keyword>
<dbReference type="InterPro" id="IPR017853">
    <property type="entry name" value="GH"/>
</dbReference>
<organism evidence="12 13">
    <name type="scientific">Psychromonas aquatilis</name>
    <dbReference type="NCBI Taxonomy" id="2005072"/>
    <lineage>
        <taxon>Bacteria</taxon>
        <taxon>Pseudomonadati</taxon>
        <taxon>Pseudomonadota</taxon>
        <taxon>Gammaproteobacteria</taxon>
        <taxon>Alteromonadales</taxon>
        <taxon>Psychromonadaceae</taxon>
        <taxon>Psychromonas</taxon>
    </lineage>
</organism>
<dbReference type="Pfam" id="PF02446">
    <property type="entry name" value="Glyco_hydro_77"/>
    <property type="match status" value="1"/>
</dbReference>
<feature type="domain" description="MalQ N-terminal beta-sandwich" evidence="11">
    <location>
        <begin position="67"/>
        <end position="166"/>
    </location>
</feature>
<comment type="similarity">
    <text evidence="2 10">Belongs to the disproportionating enzyme family.</text>
</comment>
<evidence type="ECO:0000313" key="12">
    <source>
        <dbReference type="EMBL" id="MEL0629452.1"/>
    </source>
</evidence>
<dbReference type="RefSeq" id="WP_341597461.1">
    <property type="nucleotide sequence ID" value="NZ_JBAKAZ010000022.1"/>
</dbReference>
<keyword evidence="5 10" id="KW-0328">Glycosyltransferase</keyword>
<gene>
    <name evidence="12" type="primary">malQ</name>
    <name evidence="12" type="ORF">V6256_07510</name>
</gene>
<dbReference type="Gene3D" id="3.20.20.80">
    <property type="entry name" value="Glycosidases"/>
    <property type="match status" value="1"/>
</dbReference>
<sequence>MSRPALDYFMQLKGIDANFVDAWGKPTTVLEEDISRLIEKMGFDVSDDAQLEAYYKQAESEHWLSLLAPVSVLQEADTYQVEVRLPIDFVTDQLIYRVTTEQGEILEEELIAIDFPLCAITEIADVEFQLYEVALSLPLTIGYHQLSLLEKGNEEPLAVMSLIITPAACFTPEKIQQGHKLWGTSVQLYCLRSQNNWGIGDFSDLKELLRKTAENGGDFIGLNPIHALNPSQPEHASPYSPSSRKWLNILYTDINAVPEFKHCNTLQTLYKSEQFQQKLTDLRAVEWVDYQQVSELKLTSLRALFATLNEGKAANQQRLTAFLAYVEEKGETLQQQAAFDALQFKFLAENKDAWGWPAWPEAFQSFSEKAVQQWCEENKQEVLFWCYCQWVTETQLAEADQLAKSLGMTLGLYRDLAVGVGKNSSEVWANHESYHENISIGAPPDVLGPLGQSWGLPPLSPDHLYKTGYKDFIELLQANMSYCGALRIDHVMGLLRLWWVPEGVSADKGAYIYYNVHDMLNILALESVRNQCLVIGEDLGTVPDGMDVLLKDAGVYSYKVFFFEQAEDGGYISPSHYIQQAMATLSTHDMPTIKGYWHCDDLTLGKALGLYPDQNVLDRLMRERVESKQQILNSLHGHHSIPDDRYHDANMTGMDQTLNFSLQKHLAAGNSSLLSLQLEDFLEMDQPVNVPGTSNEYKNWQRKLTHNLDDIFNNEDIKGLLKALTIARSK</sequence>
<evidence type="ECO:0000256" key="1">
    <source>
        <dbReference type="ARBA" id="ARBA00000439"/>
    </source>
</evidence>
<evidence type="ECO:0000256" key="5">
    <source>
        <dbReference type="ARBA" id="ARBA00022676"/>
    </source>
</evidence>
<reference evidence="12 13" key="1">
    <citation type="submission" date="2024-02" db="EMBL/GenBank/DDBJ databases">
        <title>Bacteria isolated from the canopy kelp, Nereocystis luetkeana.</title>
        <authorList>
            <person name="Pfister C.A."/>
            <person name="Younker I.T."/>
            <person name="Light S.H."/>
        </authorList>
    </citation>
    <scope>NUCLEOTIDE SEQUENCE [LARGE SCALE GENOMIC DNA]</scope>
    <source>
        <strain evidence="12 13">TI.1.05</strain>
    </source>
</reference>
<dbReference type="Pfam" id="PF21226">
    <property type="entry name" value="MalQ_N"/>
    <property type="match status" value="1"/>
</dbReference>
<comment type="caution">
    <text evidence="12">The sequence shown here is derived from an EMBL/GenBank/DDBJ whole genome shotgun (WGS) entry which is preliminary data.</text>
</comment>
<dbReference type="PANTHER" id="PTHR32438:SF5">
    <property type="entry name" value="4-ALPHA-GLUCANOTRANSFERASE DPE1, CHLOROPLASTIC_AMYLOPLASTIC"/>
    <property type="match status" value="1"/>
</dbReference>
<accession>A0ABU9GQ86</accession>